<evidence type="ECO:0000313" key="4">
    <source>
        <dbReference type="Proteomes" id="UP000188324"/>
    </source>
</evidence>
<gene>
    <name evidence="3" type="ORF">RPIT_08895</name>
</gene>
<dbReference type="InterPro" id="IPR006860">
    <property type="entry name" value="FecR"/>
</dbReference>
<protein>
    <recommendedName>
        <fullName evidence="2">FecR protein domain-containing protein</fullName>
    </recommendedName>
</protein>
<dbReference type="Proteomes" id="UP000188324">
    <property type="component" value="Chromosome"/>
</dbReference>
<feature type="domain" description="FecR protein" evidence="2">
    <location>
        <begin position="84"/>
        <end position="165"/>
    </location>
</feature>
<dbReference type="KEGG" id="tfl:RPIT_08895"/>
<feature type="compositionally biased region" description="Low complexity" evidence="1">
    <location>
        <begin position="18"/>
        <end position="36"/>
    </location>
</feature>
<sequence>MTACGGTETEAPTPESGVSSTAAVEAEPSPSEEPATEPAPEPSPTPPAAFAVLATAGTSTLDGAPGAAGAELMAGSVVEVTAGPVALQYPDGSVVRLDAGSTFTLGEGETRGTLSEGLSWVRVAPQSAGQFALSVGSAVVTAQGTAFAAGCSGGGCHLAVLEGAVDVDGATVAAGQALALTAGGQPTPAGYDTTFAHEFLKAAADADATEIEGAPDALTLAENLGPKFASWVGTMSGTRTVTACTGTDCGSFPVGDVADRTYTFGVDCTTGFPCVGVGTTTYGMGTETLTAELPMSYDGQQVSYSYQSTYPPCSDDTGQYDTTITWTWTADEAAVVDDAYVVTKATGEAKSINASSDPGSCGATGGTNDGALEVARD</sequence>
<feature type="compositionally biased region" description="Pro residues" evidence="1">
    <location>
        <begin position="37"/>
        <end position="47"/>
    </location>
</feature>
<dbReference type="PANTHER" id="PTHR30273">
    <property type="entry name" value="PERIPLASMIC SIGNAL SENSOR AND SIGMA FACTOR ACTIVATOR FECR-RELATED"/>
    <property type="match status" value="1"/>
</dbReference>
<dbReference type="Pfam" id="PF04773">
    <property type="entry name" value="FecR"/>
    <property type="match status" value="1"/>
</dbReference>
<name>A0A1Q2CFJ1_9ACTN</name>
<dbReference type="GO" id="GO:0016989">
    <property type="term" value="F:sigma factor antagonist activity"/>
    <property type="evidence" value="ECO:0007669"/>
    <property type="project" value="TreeGrafter"/>
</dbReference>
<dbReference type="AlphaFoldDB" id="A0A1Q2CFJ1"/>
<keyword evidence="4" id="KW-1185">Reference proteome</keyword>
<reference evidence="3 4" key="1">
    <citation type="journal article" date="2016" name="Int. J. Syst. Evol. Microbiol.">
        <title>Tessaracoccus flavus sp. nov., isolated from the drainage system of a lindane-producing factory.</title>
        <authorList>
            <person name="Kumari R."/>
            <person name="Singh P."/>
            <person name="Schumann P."/>
            <person name="Lal R."/>
        </authorList>
    </citation>
    <scope>NUCLEOTIDE SEQUENCE [LARGE SCALE GENOMIC DNA]</scope>
    <source>
        <strain evidence="3 4">RP1T</strain>
    </source>
</reference>
<evidence type="ECO:0000313" key="3">
    <source>
        <dbReference type="EMBL" id="AQP44892.1"/>
    </source>
</evidence>
<evidence type="ECO:0000259" key="2">
    <source>
        <dbReference type="Pfam" id="PF04773"/>
    </source>
</evidence>
<dbReference type="EMBL" id="CP019605">
    <property type="protein sequence ID" value="AQP44892.1"/>
    <property type="molecule type" value="Genomic_DNA"/>
</dbReference>
<evidence type="ECO:0000256" key="1">
    <source>
        <dbReference type="SAM" id="MobiDB-lite"/>
    </source>
</evidence>
<organism evidence="3 4">
    <name type="scientific">Tessaracoccus flavus</name>
    <dbReference type="NCBI Taxonomy" id="1610493"/>
    <lineage>
        <taxon>Bacteria</taxon>
        <taxon>Bacillati</taxon>
        <taxon>Actinomycetota</taxon>
        <taxon>Actinomycetes</taxon>
        <taxon>Propionibacteriales</taxon>
        <taxon>Propionibacteriaceae</taxon>
        <taxon>Tessaracoccus</taxon>
    </lineage>
</organism>
<feature type="region of interest" description="Disordered" evidence="1">
    <location>
        <begin position="1"/>
        <end position="49"/>
    </location>
</feature>
<dbReference type="InterPro" id="IPR012373">
    <property type="entry name" value="Ferrdict_sens_TM"/>
</dbReference>
<dbReference type="STRING" id="1610493.RPIT_08895"/>
<accession>A0A1Q2CFJ1</accession>
<feature type="region of interest" description="Disordered" evidence="1">
    <location>
        <begin position="351"/>
        <end position="377"/>
    </location>
</feature>
<proteinExistence type="predicted"/>
<dbReference type="Gene3D" id="2.60.120.1440">
    <property type="match status" value="1"/>
</dbReference>
<dbReference type="PANTHER" id="PTHR30273:SF2">
    <property type="entry name" value="PROTEIN FECR"/>
    <property type="match status" value="1"/>
</dbReference>